<dbReference type="Pfam" id="PF04570">
    <property type="entry name" value="zf-FLZ"/>
    <property type="match status" value="1"/>
</dbReference>
<proteinExistence type="inferred from homology"/>
<protein>
    <recommendedName>
        <fullName evidence="4">FLZ-type domain-containing protein</fullName>
    </recommendedName>
</protein>
<dbReference type="PROSITE" id="PS51795">
    <property type="entry name" value="ZF_FLZ"/>
    <property type="match status" value="1"/>
</dbReference>
<evidence type="ECO:0000313" key="5">
    <source>
        <dbReference type="EMBL" id="PIA43244.1"/>
    </source>
</evidence>
<dbReference type="Proteomes" id="UP000230069">
    <property type="component" value="Unassembled WGS sequence"/>
</dbReference>
<dbReference type="InParanoid" id="A0A2G5DIB7"/>
<sequence length="68" mass="8140">MDVYMYRGDQGFCSVECRCRQIYMDEMKELEESTKAMLASSRHYCRSIGQVKSGRRRDIDHYNHHIDC</sequence>
<name>A0A2G5DIB7_AQUCA</name>
<evidence type="ECO:0000256" key="2">
    <source>
        <dbReference type="ARBA" id="ARBA00022723"/>
    </source>
</evidence>
<dbReference type="EMBL" id="KZ305037">
    <property type="protein sequence ID" value="PIA43244.1"/>
    <property type="molecule type" value="Genomic_DNA"/>
</dbReference>
<dbReference type="InterPro" id="IPR044181">
    <property type="entry name" value="FLZ17/18"/>
</dbReference>
<dbReference type="GO" id="GO:0046872">
    <property type="term" value="F:metal ion binding"/>
    <property type="evidence" value="ECO:0007669"/>
    <property type="project" value="UniProtKB-KW"/>
</dbReference>
<dbReference type="PANTHER" id="PTHR47847:SF2">
    <property type="entry name" value="FCS-LIKE ZINC FINGER 17-RELATED"/>
    <property type="match status" value="1"/>
</dbReference>
<evidence type="ECO:0000313" key="6">
    <source>
        <dbReference type="Proteomes" id="UP000230069"/>
    </source>
</evidence>
<organism evidence="5 6">
    <name type="scientific">Aquilegia coerulea</name>
    <name type="common">Rocky mountain columbine</name>
    <dbReference type="NCBI Taxonomy" id="218851"/>
    <lineage>
        <taxon>Eukaryota</taxon>
        <taxon>Viridiplantae</taxon>
        <taxon>Streptophyta</taxon>
        <taxon>Embryophyta</taxon>
        <taxon>Tracheophyta</taxon>
        <taxon>Spermatophyta</taxon>
        <taxon>Magnoliopsida</taxon>
        <taxon>Ranunculales</taxon>
        <taxon>Ranunculaceae</taxon>
        <taxon>Thalictroideae</taxon>
        <taxon>Aquilegia</taxon>
    </lineage>
</organism>
<feature type="domain" description="FLZ-type" evidence="4">
    <location>
        <begin position="1"/>
        <end position="29"/>
    </location>
</feature>
<keyword evidence="2" id="KW-0479">Metal-binding</keyword>
<feature type="zinc finger region" description="FLZ-type" evidence="3">
    <location>
        <begin position="1"/>
        <end position="29"/>
    </location>
</feature>
<reference evidence="5 6" key="1">
    <citation type="submission" date="2017-09" db="EMBL/GenBank/DDBJ databases">
        <title>WGS assembly of Aquilegia coerulea Goldsmith.</title>
        <authorList>
            <person name="Hodges S."/>
            <person name="Kramer E."/>
            <person name="Nordborg M."/>
            <person name="Tomkins J."/>
            <person name="Borevitz J."/>
            <person name="Derieg N."/>
            <person name="Yan J."/>
            <person name="Mihaltcheva S."/>
            <person name="Hayes R.D."/>
            <person name="Rokhsar D."/>
        </authorList>
    </citation>
    <scope>NUCLEOTIDE SEQUENCE [LARGE SCALE GENOMIC DNA]</scope>
    <source>
        <strain evidence="6">cv. Goldsmith</strain>
    </source>
</reference>
<comment type="similarity">
    <text evidence="1">Belongs to the FLZ family.</text>
</comment>
<accession>A0A2G5DIB7</accession>
<evidence type="ECO:0000256" key="3">
    <source>
        <dbReference type="PROSITE-ProRule" id="PRU01131"/>
    </source>
</evidence>
<dbReference type="OrthoDB" id="1927223at2759"/>
<dbReference type="InterPro" id="IPR007650">
    <property type="entry name" value="Zf-FLZ_dom"/>
</dbReference>
<dbReference type="PANTHER" id="PTHR47847">
    <property type="entry name" value="FCS-LIKE ZINC FINGER 17"/>
    <property type="match status" value="1"/>
</dbReference>
<evidence type="ECO:0000259" key="4">
    <source>
        <dbReference type="PROSITE" id="PS51795"/>
    </source>
</evidence>
<evidence type="ECO:0000256" key="1">
    <source>
        <dbReference type="ARBA" id="ARBA00009374"/>
    </source>
</evidence>
<keyword evidence="6" id="KW-1185">Reference proteome</keyword>
<gene>
    <name evidence="5" type="ORF">AQUCO_02000581v1</name>
</gene>
<dbReference type="AlphaFoldDB" id="A0A2G5DIB7"/>